<dbReference type="EMBL" id="JAAEDH010000012">
    <property type="protein sequence ID" value="MBR0655806.1"/>
    <property type="molecule type" value="Genomic_DNA"/>
</dbReference>
<proteinExistence type="predicted"/>
<sequence length="112" mass="12266">MPDRPDAERLSVVTWKPHTLATASRSAISRPLAAQDSVPLVRAFADMMARVADPDRALLRAWIAGARGEIRAAILALERVPLIRPALDNIRQELASLRCAEGSTCPNSQVWQ</sequence>
<protein>
    <submittedName>
        <fullName evidence="1">Uncharacterized protein</fullName>
    </submittedName>
</protein>
<accession>A0AAF1K3Y6</accession>
<gene>
    <name evidence="1" type="ORF">GXW79_12050</name>
</gene>
<reference evidence="1" key="1">
    <citation type="submission" date="2020-01" db="EMBL/GenBank/DDBJ databases">
        <authorList>
            <person name="Rat A."/>
        </authorList>
    </citation>
    <scope>NUCLEOTIDE SEQUENCE</scope>
    <source>
        <strain evidence="1">LMG 28251</strain>
    </source>
</reference>
<dbReference type="RefSeq" id="WP_211874643.1">
    <property type="nucleotide sequence ID" value="NZ_JAAEDH010000012.1"/>
</dbReference>
<comment type="caution">
    <text evidence="1">The sequence shown here is derived from an EMBL/GenBank/DDBJ whole genome shotgun (WGS) entry which is preliminary data.</text>
</comment>
<dbReference type="Proteomes" id="UP001196068">
    <property type="component" value="Unassembled WGS sequence"/>
</dbReference>
<dbReference type="AlphaFoldDB" id="A0AAF1K3Y6"/>
<reference evidence="1" key="2">
    <citation type="journal article" date="2021" name="Syst. Appl. Microbiol.">
        <title>Roseomonas hellenica sp. nov., isolated from roots of wild-growing Alkanna tinctoria.</title>
        <authorList>
            <person name="Rat A."/>
            <person name="Naranjo H.D."/>
            <person name="Lebbe L."/>
            <person name="Cnockaert M."/>
            <person name="Krigas N."/>
            <person name="Grigoriadou K."/>
            <person name="Maloupa E."/>
            <person name="Willems A."/>
        </authorList>
    </citation>
    <scope>NUCLEOTIDE SEQUENCE</scope>
    <source>
        <strain evidence="1">LMG 28251</strain>
    </source>
</reference>
<name>A0AAF1K3Y6_9PROT</name>
<organism evidence="1 2">
    <name type="scientific">Plastoroseomonas arctica</name>
    <dbReference type="NCBI Taxonomy" id="1509237"/>
    <lineage>
        <taxon>Bacteria</taxon>
        <taxon>Pseudomonadati</taxon>
        <taxon>Pseudomonadota</taxon>
        <taxon>Alphaproteobacteria</taxon>
        <taxon>Acetobacterales</taxon>
        <taxon>Acetobacteraceae</taxon>
        <taxon>Plastoroseomonas</taxon>
    </lineage>
</organism>
<evidence type="ECO:0000313" key="1">
    <source>
        <dbReference type="EMBL" id="MBR0655806.1"/>
    </source>
</evidence>
<evidence type="ECO:0000313" key="2">
    <source>
        <dbReference type="Proteomes" id="UP001196068"/>
    </source>
</evidence>
<keyword evidence="2" id="KW-1185">Reference proteome</keyword>